<keyword evidence="1" id="KW-1133">Transmembrane helix</keyword>
<keyword evidence="1" id="KW-0812">Transmembrane</keyword>
<reference evidence="2 3" key="1">
    <citation type="submission" date="2019-07" db="EMBL/GenBank/DDBJ databases">
        <title>Genomic Encyclopedia of Archaeal and Bacterial Type Strains, Phase II (KMG-II): from individual species to whole genera.</title>
        <authorList>
            <person name="Goeker M."/>
        </authorList>
    </citation>
    <scope>NUCLEOTIDE SEQUENCE [LARGE SCALE GENOMIC DNA]</scope>
    <source>
        <strain evidence="2 3">ATCC BAA-252</strain>
    </source>
</reference>
<keyword evidence="3" id="KW-1185">Reference proteome</keyword>
<proteinExistence type="predicted"/>
<evidence type="ECO:0000256" key="1">
    <source>
        <dbReference type="SAM" id="Phobius"/>
    </source>
</evidence>
<comment type="caution">
    <text evidence="2">The sequence shown here is derived from an EMBL/GenBank/DDBJ whole genome shotgun (WGS) entry which is preliminary data.</text>
</comment>
<protein>
    <submittedName>
        <fullName evidence="2">Uncharacterized protein</fullName>
    </submittedName>
</protein>
<gene>
    <name evidence="2" type="ORF">JM93_02694</name>
</gene>
<dbReference type="RefSeq" id="WP_145344090.1">
    <property type="nucleotide sequence ID" value="NZ_SMLY01000083.1"/>
</dbReference>
<accession>A0A562SXF2</accession>
<dbReference type="AlphaFoldDB" id="A0A562SXF2"/>
<keyword evidence="1" id="KW-0472">Membrane</keyword>
<dbReference type="EMBL" id="VLLF01000006">
    <property type="protein sequence ID" value="TWI85987.1"/>
    <property type="molecule type" value="Genomic_DNA"/>
</dbReference>
<dbReference type="OrthoDB" id="644473at2"/>
<organism evidence="2 3">
    <name type="scientific">Roseibium hamelinense</name>
    <dbReference type="NCBI Taxonomy" id="150831"/>
    <lineage>
        <taxon>Bacteria</taxon>
        <taxon>Pseudomonadati</taxon>
        <taxon>Pseudomonadota</taxon>
        <taxon>Alphaproteobacteria</taxon>
        <taxon>Hyphomicrobiales</taxon>
        <taxon>Stappiaceae</taxon>
        <taxon>Roseibium</taxon>
    </lineage>
</organism>
<feature type="transmembrane region" description="Helical" evidence="1">
    <location>
        <begin position="20"/>
        <end position="42"/>
    </location>
</feature>
<name>A0A562SXF2_9HYPH</name>
<evidence type="ECO:0000313" key="2">
    <source>
        <dbReference type="EMBL" id="TWI85987.1"/>
    </source>
</evidence>
<sequence length="250" mass="26702">MSSQRDKPFFVGYLPIPKQLVAFLGVFAVCFVAGLGLAALALSSTQDDPGDGAFQWGAPFEETGFLELRPYPVFRTTGAEGGAPKTYMLTGQGKRGVFDQARENQGVAVTVRGVPVKRGDLTMVQVGGVTQVEDAEGAFDMSEPVPLGRWRLSGEICDGKCYAGAMRPGRGLAHKACADLCITGGIPPVFVSTGPVAGRNFFLMTDANGNVMGDEIKDLLALYVEIEGDVERLDDLLVFKADMDTARVLR</sequence>
<evidence type="ECO:0000313" key="3">
    <source>
        <dbReference type="Proteomes" id="UP000320593"/>
    </source>
</evidence>
<dbReference type="Proteomes" id="UP000320593">
    <property type="component" value="Unassembled WGS sequence"/>
</dbReference>